<protein>
    <submittedName>
        <fullName evidence="1">Uncharacterized protein</fullName>
    </submittedName>
</protein>
<dbReference type="EMBL" id="BART01009303">
    <property type="protein sequence ID" value="GAG66244.1"/>
    <property type="molecule type" value="Genomic_DNA"/>
</dbReference>
<feature type="non-terminal residue" evidence="1">
    <location>
        <position position="54"/>
    </location>
</feature>
<accession>X0ZAI2</accession>
<evidence type="ECO:0000313" key="1">
    <source>
        <dbReference type="EMBL" id="GAG66244.1"/>
    </source>
</evidence>
<sequence length="54" mass="6434">MTLENKIGLIIDDDFALKHKPPYPHPIFFSYETPLRIQSIIAYLEIKKVFEDKR</sequence>
<comment type="caution">
    <text evidence="1">The sequence shown here is derived from an EMBL/GenBank/DDBJ whole genome shotgun (WGS) entry which is preliminary data.</text>
</comment>
<reference evidence="1" key="1">
    <citation type="journal article" date="2014" name="Front. Microbiol.">
        <title>High frequency of phylogenetically diverse reductive dehalogenase-homologous genes in deep subseafloor sedimentary metagenomes.</title>
        <authorList>
            <person name="Kawai M."/>
            <person name="Futagami T."/>
            <person name="Toyoda A."/>
            <person name="Takaki Y."/>
            <person name="Nishi S."/>
            <person name="Hori S."/>
            <person name="Arai W."/>
            <person name="Tsubouchi T."/>
            <person name="Morono Y."/>
            <person name="Uchiyama I."/>
            <person name="Ito T."/>
            <person name="Fujiyama A."/>
            <person name="Inagaki F."/>
            <person name="Takami H."/>
        </authorList>
    </citation>
    <scope>NUCLEOTIDE SEQUENCE</scope>
    <source>
        <strain evidence="1">Expedition CK06-06</strain>
    </source>
</reference>
<organism evidence="1">
    <name type="scientific">marine sediment metagenome</name>
    <dbReference type="NCBI Taxonomy" id="412755"/>
    <lineage>
        <taxon>unclassified sequences</taxon>
        <taxon>metagenomes</taxon>
        <taxon>ecological metagenomes</taxon>
    </lineage>
</organism>
<dbReference type="AlphaFoldDB" id="X0ZAI2"/>
<gene>
    <name evidence="1" type="ORF">S01H4_20657</name>
</gene>
<name>X0ZAI2_9ZZZZ</name>
<proteinExistence type="predicted"/>